<proteinExistence type="predicted"/>
<reference evidence="1" key="1">
    <citation type="submission" date="2017-07" db="EMBL/GenBank/DDBJ databases">
        <title>Taro Niue Genome Assembly and Annotation.</title>
        <authorList>
            <person name="Atibalentja N."/>
            <person name="Keating K."/>
            <person name="Fields C.J."/>
        </authorList>
    </citation>
    <scope>NUCLEOTIDE SEQUENCE</scope>
    <source>
        <strain evidence="1">Niue_2</strain>
        <tissue evidence="1">Leaf</tissue>
    </source>
</reference>
<dbReference type="AlphaFoldDB" id="A0A843XQS4"/>
<comment type="caution">
    <text evidence="1">The sequence shown here is derived from an EMBL/GenBank/DDBJ whole genome shotgun (WGS) entry which is preliminary data.</text>
</comment>
<name>A0A843XQS4_COLES</name>
<protein>
    <submittedName>
        <fullName evidence="1">Uncharacterized protein</fullName>
    </submittedName>
</protein>
<keyword evidence="2" id="KW-1185">Reference proteome</keyword>
<evidence type="ECO:0000313" key="2">
    <source>
        <dbReference type="Proteomes" id="UP000652761"/>
    </source>
</evidence>
<gene>
    <name evidence="1" type="ORF">Taro_054556</name>
</gene>
<dbReference type="EMBL" id="NMUH01011142">
    <property type="protein sequence ID" value="MQM21513.1"/>
    <property type="molecule type" value="Genomic_DNA"/>
</dbReference>
<evidence type="ECO:0000313" key="1">
    <source>
        <dbReference type="EMBL" id="MQM21513.1"/>
    </source>
</evidence>
<accession>A0A843XQS4</accession>
<organism evidence="1 2">
    <name type="scientific">Colocasia esculenta</name>
    <name type="common">Wild taro</name>
    <name type="synonym">Arum esculentum</name>
    <dbReference type="NCBI Taxonomy" id="4460"/>
    <lineage>
        <taxon>Eukaryota</taxon>
        <taxon>Viridiplantae</taxon>
        <taxon>Streptophyta</taxon>
        <taxon>Embryophyta</taxon>
        <taxon>Tracheophyta</taxon>
        <taxon>Spermatophyta</taxon>
        <taxon>Magnoliopsida</taxon>
        <taxon>Liliopsida</taxon>
        <taxon>Araceae</taxon>
        <taxon>Aroideae</taxon>
        <taxon>Colocasieae</taxon>
        <taxon>Colocasia</taxon>
    </lineage>
</organism>
<sequence length="79" mass="8796">MVVGSGVESLMELPYLVCVSEVVEVFFRCGPVSPSHCLALRWSGMLGACVMRLWSHLVAPVFRELLYLGGCMPRCCFRI</sequence>
<dbReference type="Proteomes" id="UP000652761">
    <property type="component" value="Unassembled WGS sequence"/>
</dbReference>